<comment type="caution">
    <text evidence="2">The sequence shown here is derived from an EMBL/GenBank/DDBJ whole genome shotgun (WGS) entry which is preliminary data.</text>
</comment>
<keyword evidence="1" id="KW-0472">Membrane</keyword>
<dbReference type="EMBL" id="BAABAQ010000007">
    <property type="protein sequence ID" value="GAA4196234.1"/>
    <property type="molecule type" value="Genomic_DNA"/>
</dbReference>
<keyword evidence="1" id="KW-1133">Transmembrane helix</keyword>
<proteinExistence type="predicted"/>
<gene>
    <name evidence="2" type="ORF">GCM10022252_43230</name>
</gene>
<evidence type="ECO:0000313" key="3">
    <source>
        <dbReference type="Proteomes" id="UP001501251"/>
    </source>
</evidence>
<dbReference type="InterPro" id="IPR008928">
    <property type="entry name" value="6-hairpin_glycosidase_sf"/>
</dbReference>
<keyword evidence="3" id="KW-1185">Reference proteome</keyword>
<dbReference type="RefSeq" id="WP_344919788.1">
    <property type="nucleotide sequence ID" value="NZ_BAABAQ010000007.1"/>
</dbReference>
<evidence type="ECO:0000256" key="1">
    <source>
        <dbReference type="SAM" id="Phobius"/>
    </source>
</evidence>
<keyword evidence="1" id="KW-0812">Transmembrane</keyword>
<accession>A0ABP8B203</accession>
<evidence type="ECO:0000313" key="2">
    <source>
        <dbReference type="EMBL" id="GAA4196234.1"/>
    </source>
</evidence>
<dbReference type="InterPro" id="IPR012341">
    <property type="entry name" value="6hp_glycosidase-like_sf"/>
</dbReference>
<evidence type="ECO:0008006" key="4">
    <source>
        <dbReference type="Google" id="ProtNLM"/>
    </source>
</evidence>
<protein>
    <recommendedName>
        <fullName evidence="4">Sugar ABC transporter permease</fullName>
    </recommendedName>
</protein>
<dbReference type="Gene3D" id="1.50.10.10">
    <property type="match status" value="2"/>
</dbReference>
<dbReference type="SUPFAM" id="SSF48208">
    <property type="entry name" value="Six-hairpin glycosidases"/>
    <property type="match status" value="1"/>
</dbReference>
<organism evidence="2 3">
    <name type="scientific">Streptosporangium oxazolinicum</name>
    <dbReference type="NCBI Taxonomy" id="909287"/>
    <lineage>
        <taxon>Bacteria</taxon>
        <taxon>Bacillati</taxon>
        <taxon>Actinomycetota</taxon>
        <taxon>Actinomycetes</taxon>
        <taxon>Streptosporangiales</taxon>
        <taxon>Streptosporangiaceae</taxon>
        <taxon>Streptosporangium</taxon>
    </lineage>
</organism>
<reference evidence="3" key="1">
    <citation type="journal article" date="2019" name="Int. J. Syst. Evol. Microbiol.">
        <title>The Global Catalogue of Microorganisms (GCM) 10K type strain sequencing project: providing services to taxonomists for standard genome sequencing and annotation.</title>
        <authorList>
            <consortium name="The Broad Institute Genomics Platform"/>
            <consortium name="The Broad Institute Genome Sequencing Center for Infectious Disease"/>
            <person name="Wu L."/>
            <person name="Ma J."/>
        </authorList>
    </citation>
    <scope>NUCLEOTIDE SEQUENCE [LARGE SCALE GENOMIC DNA]</scope>
    <source>
        <strain evidence="3">JCM 17388</strain>
    </source>
</reference>
<sequence length="344" mass="36021">MTWAQTALAELLARAGATEAEVAGRWPLHADPGSGRWTTTARGSWTGGFWAGLLWLRAIVSGAPADRAAATGRTALLAPWAEADTATRGLILWYGTAFGVMCGDDAATALRDRAARACLEAYDPGLGLVPWGDAFGGPREVARVDALPGLAQLLRLRGPGGIAAARDQLALHLGLTLGEPEPRPAWRARPDGTWAPHHDPAPGWSRTVAWLSLAVADAGDEAARRELLGHPRVAGRFAAASPAVPPARPGGPPDTSAAAIEAVAALKLAARALATCPRAAARLRQRAVAVLRELVTAHLRDGRLLDGCHDLERDVATRHELVWGDFFLAVGLAILTGVIAPFSC</sequence>
<feature type="transmembrane region" description="Helical" evidence="1">
    <location>
        <begin position="321"/>
        <end position="342"/>
    </location>
</feature>
<dbReference type="Proteomes" id="UP001501251">
    <property type="component" value="Unassembled WGS sequence"/>
</dbReference>
<name>A0ABP8B203_9ACTN</name>